<dbReference type="GO" id="GO:0004222">
    <property type="term" value="F:metalloendopeptidase activity"/>
    <property type="evidence" value="ECO:0007669"/>
    <property type="project" value="UniProtKB-UniRule"/>
</dbReference>
<dbReference type="KEGG" id="asag:FGM00_03080"/>
<dbReference type="GO" id="GO:0008270">
    <property type="term" value="F:zinc ion binding"/>
    <property type="evidence" value="ECO:0007669"/>
    <property type="project" value="UniProtKB-UniRule"/>
</dbReference>
<dbReference type="EMBL" id="CP040710">
    <property type="protein sequence ID" value="QCW99146.1"/>
    <property type="molecule type" value="Genomic_DNA"/>
</dbReference>
<evidence type="ECO:0000256" key="1">
    <source>
        <dbReference type="ARBA" id="ARBA00022670"/>
    </source>
</evidence>
<gene>
    <name evidence="8" type="ORF">FGM00_03080</name>
</gene>
<dbReference type="GO" id="GO:0006508">
    <property type="term" value="P:proteolysis"/>
    <property type="evidence" value="ECO:0007669"/>
    <property type="project" value="UniProtKB-KW"/>
</dbReference>
<feature type="domain" description="Peptidase M12A" evidence="7">
    <location>
        <begin position="113"/>
        <end position="304"/>
    </location>
</feature>
<keyword evidence="3 6" id="KW-0378">Hydrolase</keyword>
<dbReference type="SUPFAM" id="SSF55486">
    <property type="entry name" value="Metalloproteases ('zincins'), catalytic domain"/>
    <property type="match status" value="1"/>
</dbReference>
<reference evidence="8 9" key="1">
    <citation type="submission" date="2019-05" db="EMBL/GenBank/DDBJ databases">
        <title>Genome sequencing of F202Z8.</title>
        <authorList>
            <person name="Kwon Y.M."/>
        </authorList>
    </citation>
    <scope>NUCLEOTIDE SEQUENCE [LARGE SCALE GENOMIC DNA]</scope>
    <source>
        <strain evidence="8 9">F202Z8</strain>
    </source>
</reference>
<evidence type="ECO:0000256" key="5">
    <source>
        <dbReference type="ARBA" id="ARBA00023049"/>
    </source>
</evidence>
<proteinExistence type="predicted"/>
<dbReference type="Pfam" id="PF01400">
    <property type="entry name" value="Astacin"/>
    <property type="match status" value="1"/>
</dbReference>
<dbReference type="InterPro" id="IPR006026">
    <property type="entry name" value="Peptidase_Metallo"/>
</dbReference>
<accession>A0A5B7SKY8</accession>
<evidence type="ECO:0000313" key="9">
    <source>
        <dbReference type="Proteomes" id="UP000310017"/>
    </source>
</evidence>
<evidence type="ECO:0000259" key="7">
    <source>
        <dbReference type="PROSITE" id="PS51864"/>
    </source>
</evidence>
<dbReference type="AlphaFoldDB" id="A0A5B7SKY8"/>
<dbReference type="Gene3D" id="2.10.10.20">
    <property type="entry name" value="Carbohydrate-binding module superfamily 5/12"/>
    <property type="match status" value="1"/>
</dbReference>
<keyword evidence="2 6" id="KW-0479">Metal-binding</keyword>
<dbReference type="InterPro" id="IPR024079">
    <property type="entry name" value="MetalloPept_cat_dom_sf"/>
</dbReference>
<dbReference type="OrthoDB" id="8455098at2"/>
<keyword evidence="1 6" id="KW-0645">Protease</keyword>
<dbReference type="Proteomes" id="UP000310017">
    <property type="component" value="Chromosome"/>
</dbReference>
<feature type="binding site" evidence="6">
    <location>
        <position position="209"/>
    </location>
    <ligand>
        <name>Zn(2+)</name>
        <dbReference type="ChEBI" id="CHEBI:29105"/>
        <note>catalytic</note>
    </ligand>
</feature>
<protein>
    <submittedName>
        <fullName evidence="8">Peptidase M12</fullName>
    </submittedName>
</protein>
<dbReference type="PRINTS" id="PR00480">
    <property type="entry name" value="ASTACIN"/>
</dbReference>
<dbReference type="Gene3D" id="3.40.390.10">
    <property type="entry name" value="Collagenase (Catalytic Domain)"/>
    <property type="match status" value="1"/>
</dbReference>
<evidence type="ECO:0000313" key="8">
    <source>
        <dbReference type="EMBL" id="QCW99146.1"/>
    </source>
</evidence>
<evidence type="ECO:0000256" key="6">
    <source>
        <dbReference type="PROSITE-ProRule" id="PRU01211"/>
    </source>
</evidence>
<sequence>MNMKTKNEKMKRRNKMYRIAMVAMVFALGFTSCEKDTITNEPETAVENQEEAVDQESQFITKYFLGTEVKVRLEEDGTYSLAGSDARLFEDQLTDSPSDFDENPNPEDGLTALGLGGGVRKWTNSTIVYQIQGLSSSVRSELQKSFDEWTSKTNVRFKERTNESNYVTISSSGSNSNSGVATLGMNGNRGFIRLGTRATAVVIIHEIGHTLGYIHEQNRSDRDDFIIINFQNIQDNAVDQFFKSSSATLVTSQFDINSTMMYGSYTFTKNGQPTITDLNGNVLPRRQARVSDLDIAGTNSIYPAVDGENPNPPTADACDGVQEWSRFRRYNVGDRVTYRGRLYERDFTRWNFIKNCG</sequence>
<keyword evidence="4 6" id="KW-0862">Zinc</keyword>
<dbReference type="PROSITE" id="PS51864">
    <property type="entry name" value="ASTACIN"/>
    <property type="match status" value="1"/>
</dbReference>
<dbReference type="PANTHER" id="PTHR10127:SF780">
    <property type="entry name" value="METALLOENDOPEPTIDASE"/>
    <property type="match status" value="1"/>
</dbReference>
<feature type="active site" evidence="6">
    <location>
        <position position="206"/>
    </location>
</feature>
<organism evidence="8 9">
    <name type="scientific">Aggregatimonas sangjinii</name>
    <dbReference type="NCBI Taxonomy" id="2583587"/>
    <lineage>
        <taxon>Bacteria</taxon>
        <taxon>Pseudomonadati</taxon>
        <taxon>Bacteroidota</taxon>
        <taxon>Flavobacteriia</taxon>
        <taxon>Flavobacteriales</taxon>
        <taxon>Flavobacteriaceae</taxon>
        <taxon>Aggregatimonas</taxon>
    </lineage>
</organism>
<name>A0A5B7SKY8_9FLAO</name>
<evidence type="ECO:0000256" key="3">
    <source>
        <dbReference type="ARBA" id="ARBA00022801"/>
    </source>
</evidence>
<evidence type="ECO:0000256" key="2">
    <source>
        <dbReference type="ARBA" id="ARBA00022723"/>
    </source>
</evidence>
<dbReference type="SMART" id="SM00235">
    <property type="entry name" value="ZnMc"/>
    <property type="match status" value="1"/>
</dbReference>
<comment type="caution">
    <text evidence="6">Lacks conserved residue(s) required for the propagation of feature annotation.</text>
</comment>
<keyword evidence="9" id="KW-1185">Reference proteome</keyword>
<evidence type="ECO:0000256" key="4">
    <source>
        <dbReference type="ARBA" id="ARBA00022833"/>
    </source>
</evidence>
<dbReference type="PROSITE" id="PS51257">
    <property type="entry name" value="PROKAR_LIPOPROTEIN"/>
    <property type="match status" value="1"/>
</dbReference>
<keyword evidence="5 6" id="KW-0482">Metalloprotease</keyword>
<feature type="binding site" evidence="6">
    <location>
        <position position="205"/>
    </location>
    <ligand>
        <name>Zn(2+)</name>
        <dbReference type="ChEBI" id="CHEBI:29105"/>
        <note>catalytic</note>
    </ligand>
</feature>
<dbReference type="PANTHER" id="PTHR10127">
    <property type="entry name" value="DISCOIDIN, CUB, EGF, LAMININ , AND ZINC METALLOPROTEASE DOMAIN CONTAINING"/>
    <property type="match status" value="1"/>
</dbReference>
<feature type="binding site" evidence="6">
    <location>
        <position position="215"/>
    </location>
    <ligand>
        <name>Zn(2+)</name>
        <dbReference type="ChEBI" id="CHEBI:29105"/>
        <note>catalytic</note>
    </ligand>
</feature>
<dbReference type="InterPro" id="IPR001506">
    <property type="entry name" value="Peptidase_M12A"/>
</dbReference>
<comment type="cofactor">
    <cofactor evidence="6">
        <name>Zn(2+)</name>
        <dbReference type="ChEBI" id="CHEBI:29105"/>
    </cofactor>
    <text evidence="6">Binds 1 zinc ion per subunit.</text>
</comment>